<dbReference type="EMBL" id="CACVKT020006584">
    <property type="protein sequence ID" value="CAC5402662.1"/>
    <property type="molecule type" value="Genomic_DNA"/>
</dbReference>
<evidence type="ECO:0000256" key="2">
    <source>
        <dbReference type="ARBA" id="ARBA00022723"/>
    </source>
</evidence>
<name>A0A6J8D5T8_MYTCO</name>
<keyword evidence="4" id="KW-0862">Zinc</keyword>
<dbReference type="SUPFAM" id="SSF140996">
    <property type="entry name" value="Hermes dimerisation domain"/>
    <property type="match status" value="1"/>
</dbReference>
<keyword evidence="5" id="KW-0539">Nucleus</keyword>
<keyword evidence="3" id="KW-0863">Zinc-finger</keyword>
<keyword evidence="2" id="KW-0479">Metal-binding</keyword>
<organism evidence="6 7">
    <name type="scientific">Mytilus coruscus</name>
    <name type="common">Sea mussel</name>
    <dbReference type="NCBI Taxonomy" id="42192"/>
    <lineage>
        <taxon>Eukaryota</taxon>
        <taxon>Metazoa</taxon>
        <taxon>Spiralia</taxon>
        <taxon>Lophotrochozoa</taxon>
        <taxon>Mollusca</taxon>
        <taxon>Bivalvia</taxon>
        <taxon>Autobranchia</taxon>
        <taxon>Pteriomorphia</taxon>
        <taxon>Mytilida</taxon>
        <taxon>Mytiloidea</taxon>
        <taxon>Mytilidae</taxon>
        <taxon>Mytilinae</taxon>
        <taxon>Mytilus</taxon>
    </lineage>
</organism>
<dbReference type="Proteomes" id="UP000507470">
    <property type="component" value="Unassembled WGS sequence"/>
</dbReference>
<accession>A0A6J8D5T8</accession>
<dbReference type="PANTHER" id="PTHR46481">
    <property type="entry name" value="ZINC FINGER BED DOMAIN-CONTAINING PROTEIN 4"/>
    <property type="match status" value="1"/>
</dbReference>
<protein>
    <submittedName>
        <fullName evidence="6">Uncharacterized protein</fullName>
    </submittedName>
</protein>
<evidence type="ECO:0000256" key="4">
    <source>
        <dbReference type="ARBA" id="ARBA00022833"/>
    </source>
</evidence>
<dbReference type="GO" id="GO:0005634">
    <property type="term" value="C:nucleus"/>
    <property type="evidence" value="ECO:0007669"/>
    <property type="project" value="UniProtKB-SubCell"/>
</dbReference>
<sequence>MINHIRLKHPAESPAESPVKQFSIHSFINLPRKLNSDTKEKITLAIAEMVVKDYLPLSFVEGDGFFNLMNIVAPEYKVPTRNTIKSRIAKLYDEQKKRLISEISSAKSASLTTDTWTSTATESYIIVTEFHITDNWELKAYVLCTRAMPERHTGTTLLINCNRLSVSLS</sequence>
<dbReference type="PANTHER" id="PTHR46481:SF10">
    <property type="entry name" value="ZINC FINGER BED DOMAIN-CONTAINING PROTEIN 39"/>
    <property type="match status" value="1"/>
</dbReference>
<dbReference type="InterPro" id="IPR052035">
    <property type="entry name" value="ZnF_BED_domain_contain"/>
</dbReference>
<evidence type="ECO:0000256" key="5">
    <source>
        <dbReference type="ARBA" id="ARBA00023242"/>
    </source>
</evidence>
<reference evidence="6 7" key="1">
    <citation type="submission" date="2020-06" db="EMBL/GenBank/DDBJ databases">
        <authorList>
            <person name="Li R."/>
            <person name="Bekaert M."/>
        </authorList>
    </citation>
    <scope>NUCLEOTIDE SEQUENCE [LARGE SCALE GENOMIC DNA]</scope>
    <source>
        <strain evidence="7">wild</strain>
    </source>
</reference>
<dbReference type="GO" id="GO:0008270">
    <property type="term" value="F:zinc ion binding"/>
    <property type="evidence" value="ECO:0007669"/>
    <property type="project" value="UniProtKB-KW"/>
</dbReference>
<comment type="subcellular location">
    <subcellularLocation>
        <location evidence="1">Nucleus</location>
    </subcellularLocation>
</comment>
<proteinExistence type="predicted"/>
<dbReference type="Gene3D" id="1.10.10.1070">
    <property type="entry name" value="Zinc finger, BED domain-containing"/>
    <property type="match status" value="1"/>
</dbReference>
<dbReference type="AlphaFoldDB" id="A0A6J8D5T8"/>
<evidence type="ECO:0000313" key="6">
    <source>
        <dbReference type="EMBL" id="CAC5402662.1"/>
    </source>
</evidence>
<dbReference type="OrthoDB" id="106267at2759"/>
<evidence type="ECO:0000313" key="7">
    <source>
        <dbReference type="Proteomes" id="UP000507470"/>
    </source>
</evidence>
<gene>
    <name evidence="6" type="ORF">MCOR_36592</name>
</gene>
<evidence type="ECO:0000256" key="1">
    <source>
        <dbReference type="ARBA" id="ARBA00004123"/>
    </source>
</evidence>
<keyword evidence="7" id="KW-1185">Reference proteome</keyword>
<evidence type="ECO:0000256" key="3">
    <source>
        <dbReference type="ARBA" id="ARBA00022771"/>
    </source>
</evidence>